<comment type="caution">
    <text evidence="1">The sequence shown here is derived from an EMBL/GenBank/DDBJ whole genome shotgun (WGS) entry which is preliminary data.</text>
</comment>
<evidence type="ECO:0000313" key="2">
    <source>
        <dbReference type="Proteomes" id="UP000194360"/>
    </source>
</evidence>
<reference evidence="1 2" key="1">
    <citation type="submission" date="2016-09" db="EMBL/GenBank/DDBJ databases">
        <title>Pseudonocardia autotrophica DSM535, a candidate organism with high potential of specific P450 cytochromes.</title>
        <authorList>
            <person name="Grumaz C."/>
            <person name="Vainshtein Y."/>
            <person name="Kirstahler P."/>
            <person name="Sohn K."/>
        </authorList>
    </citation>
    <scope>NUCLEOTIDE SEQUENCE [LARGE SCALE GENOMIC DNA]</scope>
    <source>
        <strain evidence="1 2">DSM 535</strain>
    </source>
</reference>
<sequence>MAEPTLVLDGPRWRARAQAHRQRVAAWTGPHRERRRRGEPHPVWDFLFTYYSHRPALLERWDPGPGVLLTGDDADRFLDRPGYRRAAGGVLLDPAELPDRLRGTAAFVHRLLTATRSREPRLACFGLHEWAMVYRTEQPRHEAVPLRLGSAGTDAVVESQRISCSHFDAYRFFTDAAAPRNTLTPTRETQIELEQPGCLHATMDLYKWAYKLAPAVPSELVADCFELAADVRELDMRASPYDLAAHGFDPVRIETAEGRAGYVRAQAGFAERAAPLRDRLIELTDGLLGAAR</sequence>
<dbReference type="OrthoDB" id="9790578at2"/>
<accession>A0A1Y2N6H8</accession>
<name>A0A1Y2N6H8_PSEAH</name>
<dbReference type="EMBL" id="MIGB01000003">
    <property type="protein sequence ID" value="OSY43086.1"/>
    <property type="molecule type" value="Genomic_DNA"/>
</dbReference>
<dbReference type="AlphaFoldDB" id="A0A1Y2N6H8"/>
<protein>
    <recommendedName>
        <fullName evidence="3">3-methyladenine DNA glycosylase</fullName>
    </recommendedName>
</protein>
<proteinExistence type="predicted"/>
<keyword evidence="2" id="KW-1185">Reference proteome</keyword>
<evidence type="ECO:0000313" key="1">
    <source>
        <dbReference type="EMBL" id="OSY43086.1"/>
    </source>
</evidence>
<organism evidence="1 2">
    <name type="scientific">Pseudonocardia autotrophica</name>
    <name type="common">Amycolata autotrophica</name>
    <name type="synonym">Nocardia autotrophica</name>
    <dbReference type="NCBI Taxonomy" id="2074"/>
    <lineage>
        <taxon>Bacteria</taxon>
        <taxon>Bacillati</taxon>
        <taxon>Actinomycetota</taxon>
        <taxon>Actinomycetes</taxon>
        <taxon>Pseudonocardiales</taxon>
        <taxon>Pseudonocardiaceae</taxon>
        <taxon>Pseudonocardia</taxon>
    </lineage>
</organism>
<dbReference type="STRING" id="2074.BG845_00691"/>
<dbReference type="RefSeq" id="WP_085911032.1">
    <property type="nucleotide sequence ID" value="NZ_AP018920.1"/>
</dbReference>
<gene>
    <name evidence="1" type="ORF">BG845_00691</name>
</gene>
<dbReference type="Proteomes" id="UP000194360">
    <property type="component" value="Unassembled WGS sequence"/>
</dbReference>
<evidence type="ECO:0008006" key="3">
    <source>
        <dbReference type="Google" id="ProtNLM"/>
    </source>
</evidence>